<protein>
    <submittedName>
        <fullName evidence="1">29517_t:CDS:1</fullName>
    </submittedName>
</protein>
<gene>
    <name evidence="1" type="ORF">GMARGA_LOCUS7875</name>
</gene>
<organism evidence="1 2">
    <name type="scientific">Gigaspora margarita</name>
    <dbReference type="NCBI Taxonomy" id="4874"/>
    <lineage>
        <taxon>Eukaryota</taxon>
        <taxon>Fungi</taxon>
        <taxon>Fungi incertae sedis</taxon>
        <taxon>Mucoromycota</taxon>
        <taxon>Glomeromycotina</taxon>
        <taxon>Glomeromycetes</taxon>
        <taxon>Diversisporales</taxon>
        <taxon>Gigasporaceae</taxon>
        <taxon>Gigaspora</taxon>
    </lineage>
</organism>
<reference evidence="1 2" key="1">
    <citation type="submission" date="2021-06" db="EMBL/GenBank/DDBJ databases">
        <authorList>
            <person name="Kallberg Y."/>
            <person name="Tangrot J."/>
            <person name="Rosling A."/>
        </authorList>
    </citation>
    <scope>NUCLEOTIDE SEQUENCE [LARGE SCALE GENOMIC DNA]</scope>
    <source>
        <strain evidence="1 2">120-4 pot B 10/14</strain>
    </source>
</reference>
<sequence length="72" mass="8105">GSAMLSHYNQERNTILEAELGLNDFVNLQYLLVYGAGQLSKKLTSIIREIKCFSLGDIKAAAKKLQKENLEY</sequence>
<accession>A0ABN7UKU8</accession>
<dbReference type="Proteomes" id="UP000789901">
    <property type="component" value="Unassembled WGS sequence"/>
</dbReference>
<dbReference type="EMBL" id="CAJVQB010003922">
    <property type="protein sequence ID" value="CAG8621697.1"/>
    <property type="molecule type" value="Genomic_DNA"/>
</dbReference>
<comment type="caution">
    <text evidence="1">The sequence shown here is derived from an EMBL/GenBank/DDBJ whole genome shotgun (WGS) entry which is preliminary data.</text>
</comment>
<feature type="non-terminal residue" evidence="1">
    <location>
        <position position="1"/>
    </location>
</feature>
<keyword evidence="2" id="KW-1185">Reference proteome</keyword>
<name>A0ABN7UKU8_GIGMA</name>
<proteinExistence type="predicted"/>
<evidence type="ECO:0000313" key="1">
    <source>
        <dbReference type="EMBL" id="CAG8621697.1"/>
    </source>
</evidence>
<evidence type="ECO:0000313" key="2">
    <source>
        <dbReference type="Proteomes" id="UP000789901"/>
    </source>
</evidence>